<reference evidence="1" key="1">
    <citation type="submission" date="2013-11" db="EMBL/GenBank/DDBJ databases">
        <title>Comparative genomics of Ignicoccus.</title>
        <authorList>
            <person name="Podar M."/>
        </authorList>
    </citation>
    <scope>NUCLEOTIDE SEQUENCE</scope>
    <source>
        <strain evidence="1">DSM 13166</strain>
    </source>
</reference>
<evidence type="ECO:0000313" key="2">
    <source>
        <dbReference type="Proteomes" id="UP001063698"/>
    </source>
</evidence>
<sequence length="105" mass="12239">MSKETFEALNEMAPVKISRFGVPKKAKELGILEPSKLRKFSEQYMKEAFAKKSMELGEHPEVLMQFVQGRTGELKVSHLHYDNLLRKVDIVYPSWLEFLRSRVVL</sequence>
<dbReference type="KEGG" id="ipc:IPA_01260"/>
<dbReference type="Proteomes" id="UP001063698">
    <property type="component" value="Chromosome"/>
</dbReference>
<dbReference type="EMBL" id="CP006868">
    <property type="protein sequence ID" value="UXD22062.1"/>
    <property type="molecule type" value="Genomic_DNA"/>
</dbReference>
<dbReference type="AlphaFoldDB" id="A0A977KAH2"/>
<proteinExistence type="predicted"/>
<accession>A0A977KAH2</accession>
<name>A0A977KAH2_9CREN</name>
<organism evidence="1 2">
    <name type="scientific">Ignicoccus pacificus DSM 13166</name>
    <dbReference type="NCBI Taxonomy" id="940294"/>
    <lineage>
        <taxon>Archaea</taxon>
        <taxon>Thermoproteota</taxon>
        <taxon>Thermoprotei</taxon>
        <taxon>Desulfurococcales</taxon>
        <taxon>Desulfurococcaceae</taxon>
        <taxon>Ignicoccus</taxon>
    </lineage>
</organism>
<gene>
    <name evidence="1" type="ORF">IPA_01260</name>
</gene>
<protein>
    <submittedName>
        <fullName evidence="1">Uncharacterized protein</fullName>
    </submittedName>
</protein>
<keyword evidence="2" id="KW-1185">Reference proteome</keyword>
<evidence type="ECO:0000313" key="1">
    <source>
        <dbReference type="EMBL" id="UXD22062.1"/>
    </source>
</evidence>